<dbReference type="RefSeq" id="WP_214176122.1">
    <property type="nucleotide sequence ID" value="NZ_JAHCVK010000007.1"/>
</dbReference>
<evidence type="ECO:0000256" key="1">
    <source>
        <dbReference type="SAM" id="Phobius"/>
    </source>
</evidence>
<protein>
    <submittedName>
        <fullName evidence="3">PEP-CTERM sorting domain-containing protein</fullName>
    </submittedName>
</protein>
<dbReference type="Pfam" id="PF07589">
    <property type="entry name" value="PEP-CTERM"/>
    <property type="match status" value="1"/>
</dbReference>
<accession>A0ABS5SFG8</accession>
<comment type="caution">
    <text evidence="3">The sequence shown here is derived from an EMBL/GenBank/DDBJ whole genome shotgun (WGS) entry which is preliminary data.</text>
</comment>
<sequence>MRKLLNACLTGGVFMMVMGGGFVPLLNIDTTMEAYAMGRLPPGNNNIGRNSGGGYQVPEPATLSLLGLGIAGAGIFYALKRRK</sequence>
<organism evidence="3 4">
    <name type="scientific">Geomobilimonas luticola</name>
    <dbReference type="NCBI Taxonomy" id="1114878"/>
    <lineage>
        <taxon>Bacteria</taxon>
        <taxon>Pseudomonadati</taxon>
        <taxon>Thermodesulfobacteriota</taxon>
        <taxon>Desulfuromonadia</taxon>
        <taxon>Geobacterales</taxon>
        <taxon>Geobacteraceae</taxon>
        <taxon>Geomobilimonas</taxon>
    </lineage>
</organism>
<keyword evidence="4" id="KW-1185">Reference proteome</keyword>
<feature type="transmembrane region" description="Helical" evidence="1">
    <location>
        <begin position="7"/>
        <end position="28"/>
    </location>
</feature>
<name>A0ABS5SFG8_9BACT</name>
<dbReference type="NCBIfam" id="TIGR02595">
    <property type="entry name" value="PEP_CTERM"/>
    <property type="match status" value="1"/>
</dbReference>
<keyword evidence="1" id="KW-1133">Transmembrane helix</keyword>
<proteinExistence type="predicted"/>
<feature type="domain" description="Ice-binding protein C-terminal" evidence="2">
    <location>
        <begin position="56"/>
        <end position="81"/>
    </location>
</feature>
<evidence type="ECO:0000313" key="3">
    <source>
        <dbReference type="EMBL" id="MBT0654115.1"/>
    </source>
</evidence>
<evidence type="ECO:0000313" key="4">
    <source>
        <dbReference type="Proteomes" id="UP000756860"/>
    </source>
</evidence>
<keyword evidence="1" id="KW-0812">Transmembrane</keyword>
<dbReference type="EMBL" id="JAHCVK010000007">
    <property type="protein sequence ID" value="MBT0654115.1"/>
    <property type="molecule type" value="Genomic_DNA"/>
</dbReference>
<dbReference type="NCBIfam" id="TIGR01167">
    <property type="entry name" value="LPXTG_anchor"/>
    <property type="match status" value="1"/>
</dbReference>
<gene>
    <name evidence="3" type="ORF">KI810_13700</name>
</gene>
<keyword evidence="1" id="KW-0472">Membrane</keyword>
<dbReference type="Proteomes" id="UP000756860">
    <property type="component" value="Unassembled WGS sequence"/>
</dbReference>
<dbReference type="InterPro" id="IPR013424">
    <property type="entry name" value="Ice-binding_C"/>
</dbReference>
<feature type="transmembrane region" description="Helical" evidence="1">
    <location>
        <begin position="61"/>
        <end position="79"/>
    </location>
</feature>
<reference evidence="3 4" key="1">
    <citation type="submission" date="2021-05" db="EMBL/GenBank/DDBJ databases">
        <title>The draft genome of Geobacter luticola JCM 17780.</title>
        <authorList>
            <person name="Xu Z."/>
            <person name="Masuda Y."/>
            <person name="Itoh H."/>
            <person name="Senoo K."/>
        </authorList>
    </citation>
    <scope>NUCLEOTIDE SEQUENCE [LARGE SCALE GENOMIC DNA]</scope>
    <source>
        <strain evidence="3 4">JCM 17780</strain>
    </source>
</reference>
<evidence type="ECO:0000259" key="2">
    <source>
        <dbReference type="Pfam" id="PF07589"/>
    </source>
</evidence>